<organism evidence="1 2">
    <name type="scientific">Desulfobacca acetoxidans (strain ATCC 700848 / DSM 11109 / ASRB2)</name>
    <dbReference type="NCBI Taxonomy" id="880072"/>
    <lineage>
        <taxon>Bacteria</taxon>
        <taxon>Pseudomonadati</taxon>
        <taxon>Thermodesulfobacteriota</taxon>
        <taxon>Desulfobaccia</taxon>
        <taxon>Desulfobaccales</taxon>
        <taxon>Desulfobaccaceae</taxon>
        <taxon>Desulfobacca</taxon>
    </lineage>
</organism>
<reference evidence="1 2" key="1">
    <citation type="journal article" date="2011" name="Stand. Genomic Sci.">
        <title>Complete genome sequence of the acetate-degrading sulfate reducer Desulfobacca acetoxidans type strain (ASRB2).</title>
        <authorList>
            <person name="Goker M."/>
            <person name="Teshima H."/>
            <person name="Lapidus A."/>
            <person name="Nolan M."/>
            <person name="Lucas S."/>
            <person name="Hammon N."/>
            <person name="Deshpande S."/>
            <person name="Cheng J.F."/>
            <person name="Tapia R."/>
            <person name="Han C."/>
            <person name="Goodwin L."/>
            <person name="Pitluck S."/>
            <person name="Huntemann M."/>
            <person name="Liolios K."/>
            <person name="Ivanova N."/>
            <person name="Pagani I."/>
            <person name="Mavromatis K."/>
            <person name="Ovchinikova G."/>
            <person name="Pati A."/>
            <person name="Chen A."/>
            <person name="Palaniappan K."/>
            <person name="Land M."/>
            <person name="Hauser L."/>
            <person name="Brambilla E.M."/>
            <person name="Rohde M."/>
            <person name="Spring S."/>
            <person name="Detter J.C."/>
            <person name="Woyke T."/>
            <person name="Bristow J."/>
            <person name="Eisen J.A."/>
            <person name="Markowitz V."/>
            <person name="Hugenholtz P."/>
            <person name="Kyrpides N.C."/>
            <person name="Klenk H.P."/>
        </authorList>
    </citation>
    <scope>NUCLEOTIDE SEQUENCE [LARGE SCALE GENOMIC DNA]</scope>
    <source>
        <strain evidence="2">ATCC 700848 / DSM 11109 / ASRB2</strain>
    </source>
</reference>
<dbReference type="HOGENOM" id="CLU_1347067_0_0_7"/>
<evidence type="ECO:0000313" key="1">
    <source>
        <dbReference type="EMBL" id="AEB08073.1"/>
    </source>
</evidence>
<keyword evidence="2" id="KW-1185">Reference proteome</keyword>
<evidence type="ECO:0000313" key="2">
    <source>
        <dbReference type="Proteomes" id="UP000000483"/>
    </source>
</evidence>
<dbReference type="KEGG" id="dao:Desac_0176"/>
<reference evidence="2" key="2">
    <citation type="submission" date="2011-03" db="EMBL/GenBank/DDBJ databases">
        <title>The complete genome of Desulfobacca acetoxidans DSM 11109.</title>
        <authorList>
            <consortium name="US DOE Joint Genome Institute (JGI-PGF)"/>
            <person name="Lucas S."/>
            <person name="Copeland A."/>
            <person name="Lapidus A."/>
            <person name="Bruce D."/>
            <person name="Goodwin L."/>
            <person name="Pitluck S."/>
            <person name="Peters L."/>
            <person name="Kyrpides N."/>
            <person name="Mavromatis K."/>
            <person name="Ivanova N."/>
            <person name="Ovchinnikova G."/>
            <person name="Teshima H."/>
            <person name="Detter J.C."/>
            <person name="Han C."/>
            <person name="Land M."/>
            <person name="Hauser L."/>
            <person name="Markowitz V."/>
            <person name="Cheng J.-F."/>
            <person name="Hugenholtz P."/>
            <person name="Woyke T."/>
            <person name="Wu D."/>
            <person name="Spring S."/>
            <person name="Schueler E."/>
            <person name="Brambilla E."/>
            <person name="Klenk H.-P."/>
            <person name="Eisen J.A."/>
        </authorList>
    </citation>
    <scope>NUCLEOTIDE SEQUENCE [LARGE SCALE GENOMIC DNA]</scope>
    <source>
        <strain evidence="2">ATCC 700848 / DSM 11109 / ASRB2</strain>
    </source>
</reference>
<proteinExistence type="predicted"/>
<protein>
    <recommendedName>
        <fullName evidence="3">DUF2846 domain-containing protein</fullName>
    </recommendedName>
</protein>
<dbReference type="EMBL" id="CP002629">
    <property type="protein sequence ID" value="AEB08073.1"/>
    <property type="molecule type" value="Genomic_DNA"/>
</dbReference>
<accession>F2NBZ6</accession>
<gene>
    <name evidence="1" type="ordered locus">Desac_0176</name>
</gene>
<dbReference type="PROSITE" id="PS51257">
    <property type="entry name" value="PROKAR_LIPOPROTEIN"/>
    <property type="match status" value="1"/>
</dbReference>
<dbReference type="RefSeq" id="WP_013705186.1">
    <property type="nucleotide sequence ID" value="NC_015388.1"/>
</dbReference>
<dbReference type="Proteomes" id="UP000000483">
    <property type="component" value="Chromosome"/>
</dbReference>
<evidence type="ECO:0008006" key="3">
    <source>
        <dbReference type="Google" id="ProtNLM"/>
    </source>
</evidence>
<dbReference type="AlphaFoldDB" id="F2NBZ6"/>
<sequence>MQPLFGRNNIVLLTILVLVSVSGWLSGCSSLCTKRLYLYRETPEKIQPPDVAVLLIADPELINAVLPEAAATLPQGPTWAPIYMFQESDAYNLSIQAVDGRLLYQGQCLDTTPSFVAEVKPGTRHLEASMELMGAWGRMKLIDNPELALVSGKVYFLRPEWSALANKQFRLTVEQLPASYNAELRAKIINWLRQNTTGRSIAD</sequence>
<name>F2NBZ6_DESAR</name>